<reference evidence="1 2" key="1">
    <citation type="submission" date="2018-02" db="EMBL/GenBank/DDBJ databases">
        <authorList>
            <person name="Cohen D.B."/>
            <person name="Kent A.D."/>
        </authorList>
    </citation>
    <scope>NUCLEOTIDE SEQUENCE [LARGE SCALE GENOMIC DNA]</scope>
    <source>
        <strain evidence="1">CIP109753</strain>
    </source>
</reference>
<dbReference type="InterPro" id="IPR036983">
    <property type="entry name" value="AIM24_sf"/>
</dbReference>
<proteinExistence type="predicted"/>
<dbReference type="SUPFAM" id="SSF51219">
    <property type="entry name" value="TRAP-like"/>
    <property type="match status" value="1"/>
</dbReference>
<protein>
    <recommendedName>
        <fullName evidence="3">TIGR00266 family protein</fullName>
    </recommendedName>
</protein>
<dbReference type="EMBL" id="OLKH01000168">
    <property type="protein sequence ID" value="SPE78676.1"/>
    <property type="molecule type" value="Genomic_DNA"/>
</dbReference>
<dbReference type="AlphaFoldDB" id="A0A2N9PE72"/>
<dbReference type="RefSeq" id="WP_105197097.1">
    <property type="nucleotide sequence ID" value="NZ_OLKH01000168.1"/>
</dbReference>
<dbReference type="PANTHER" id="PTHR43657:SF1">
    <property type="entry name" value="ALTERED INHERITANCE OF MITOCHONDRIA PROTEIN 24, MITOCHONDRIAL"/>
    <property type="match status" value="1"/>
</dbReference>
<organism evidence="1 2">
    <name type="scientific">Flavobacterium columnare</name>
    <dbReference type="NCBI Taxonomy" id="996"/>
    <lineage>
        <taxon>Bacteria</taxon>
        <taxon>Pseudomonadati</taxon>
        <taxon>Bacteroidota</taxon>
        <taxon>Flavobacteriia</taxon>
        <taxon>Flavobacteriales</taxon>
        <taxon>Flavobacteriaceae</taxon>
        <taxon>Flavobacterium</taxon>
    </lineage>
</organism>
<dbReference type="Proteomes" id="UP000238180">
    <property type="component" value="Unassembled WGS sequence"/>
</dbReference>
<dbReference type="PANTHER" id="PTHR43657">
    <property type="entry name" value="TRYPTOPHAN RNA-BINDING ATTENUATOR PROTEIN-LIKE PROTEIN"/>
    <property type="match status" value="1"/>
</dbReference>
<dbReference type="InterPro" id="IPR016031">
    <property type="entry name" value="Trp_RNA-bd_attenuator-like_dom"/>
</dbReference>
<evidence type="ECO:0000313" key="2">
    <source>
        <dbReference type="Proteomes" id="UP000238180"/>
    </source>
</evidence>
<sequence>MQAHEIDYHIYGEEMQYVEIELDPQEVVIAEAGSFMMMENGIKMETIFGDGSNAQGTGILGKLLSAGKRVLTGESLFMTAYQNQDFSKRKVSFASPYPGKIIALDLIQYGGKFICQKDSFLCAAKGVSIGIEFSQKLGRGLFGGEGFIMQKIEGDGMAFVHSGGTLARKELQPGEILKIDTGCIVGFTKDIDYDIEFIGGIKNTLFGGEGMFYATLRGPGVVYIQSLPFSRLAGRVIAASNIGGQSKEEGSLLGGFGKLLDGDNSF</sequence>
<dbReference type="NCBIfam" id="TIGR00266">
    <property type="entry name" value="TIGR00266 family protein"/>
    <property type="match status" value="1"/>
</dbReference>
<evidence type="ECO:0008006" key="3">
    <source>
        <dbReference type="Google" id="ProtNLM"/>
    </source>
</evidence>
<gene>
    <name evidence="1" type="ORF">FLACOL_02694</name>
</gene>
<dbReference type="InterPro" id="IPR002838">
    <property type="entry name" value="AIM24"/>
</dbReference>
<dbReference type="Gene3D" id="3.60.160.10">
    <property type="entry name" value="Mitochondrial biogenesis AIM24"/>
    <property type="match status" value="1"/>
</dbReference>
<name>A0A2N9PE72_9FLAO</name>
<evidence type="ECO:0000313" key="1">
    <source>
        <dbReference type="EMBL" id="SPE78676.1"/>
    </source>
</evidence>
<accession>A0A2N9PE72</accession>
<dbReference type="Pfam" id="PF01987">
    <property type="entry name" value="AIM24"/>
    <property type="match status" value="1"/>
</dbReference>